<dbReference type="SUPFAM" id="SSF55961">
    <property type="entry name" value="Bet v1-like"/>
    <property type="match status" value="1"/>
</dbReference>
<feature type="compositionally biased region" description="Low complexity" evidence="3">
    <location>
        <begin position="305"/>
        <end position="328"/>
    </location>
</feature>
<evidence type="ECO:0000256" key="2">
    <source>
        <dbReference type="SAM" id="Coils"/>
    </source>
</evidence>
<evidence type="ECO:0000313" key="6">
    <source>
        <dbReference type="Proteomes" id="UP000009168"/>
    </source>
</evidence>
<feature type="domain" description="START" evidence="4">
    <location>
        <begin position="488"/>
        <end position="587"/>
    </location>
</feature>
<accession>Q22Y38</accession>
<keyword evidence="6" id="KW-1185">Reference proteome</keyword>
<proteinExistence type="inferred from homology"/>
<feature type="compositionally biased region" description="Polar residues" evidence="3">
    <location>
        <begin position="382"/>
        <end position="404"/>
    </location>
</feature>
<feature type="compositionally biased region" description="Basic and acidic residues" evidence="3">
    <location>
        <begin position="1207"/>
        <end position="1220"/>
    </location>
</feature>
<protein>
    <submittedName>
        <fullName evidence="5">Oxysterol-binding protein</fullName>
    </submittedName>
</protein>
<dbReference type="Pfam" id="PF01237">
    <property type="entry name" value="Oxysterol_BP"/>
    <property type="match status" value="1"/>
</dbReference>
<dbReference type="GeneID" id="7837281"/>
<dbReference type="AlphaFoldDB" id="Q22Y38"/>
<feature type="coiled-coil region" evidence="2">
    <location>
        <begin position="753"/>
        <end position="780"/>
    </location>
</feature>
<dbReference type="Pfam" id="PF01852">
    <property type="entry name" value="START"/>
    <property type="match status" value="1"/>
</dbReference>
<dbReference type="InterPro" id="IPR002913">
    <property type="entry name" value="START_lipid-bd_dom"/>
</dbReference>
<dbReference type="Gene3D" id="3.30.530.20">
    <property type="match status" value="1"/>
</dbReference>
<dbReference type="Proteomes" id="UP000009168">
    <property type="component" value="Unassembled WGS sequence"/>
</dbReference>
<evidence type="ECO:0000256" key="1">
    <source>
        <dbReference type="RuleBase" id="RU003844"/>
    </source>
</evidence>
<dbReference type="OrthoDB" id="14833at2759"/>
<dbReference type="PROSITE" id="PS50848">
    <property type="entry name" value="START"/>
    <property type="match status" value="1"/>
</dbReference>
<dbReference type="STRING" id="312017.Q22Y38"/>
<dbReference type="FunFam" id="2.40.160.120:FF:000015">
    <property type="entry name" value="Oxysterol binding protein, putative"/>
    <property type="match status" value="1"/>
</dbReference>
<evidence type="ECO:0000259" key="4">
    <source>
        <dbReference type="PROSITE" id="PS50848"/>
    </source>
</evidence>
<gene>
    <name evidence="5" type="ORF">TTHERM_00355330</name>
</gene>
<dbReference type="GO" id="GO:0032934">
    <property type="term" value="F:sterol binding"/>
    <property type="evidence" value="ECO:0007669"/>
    <property type="project" value="TreeGrafter"/>
</dbReference>
<feature type="compositionally biased region" description="Low complexity" evidence="3">
    <location>
        <begin position="337"/>
        <end position="378"/>
    </location>
</feature>
<dbReference type="PROSITE" id="PS01013">
    <property type="entry name" value="OSBP"/>
    <property type="match status" value="1"/>
</dbReference>
<dbReference type="InterPro" id="IPR023393">
    <property type="entry name" value="START-like_dom_sf"/>
</dbReference>
<organism evidence="5 6">
    <name type="scientific">Tetrahymena thermophila (strain SB210)</name>
    <dbReference type="NCBI Taxonomy" id="312017"/>
    <lineage>
        <taxon>Eukaryota</taxon>
        <taxon>Sar</taxon>
        <taxon>Alveolata</taxon>
        <taxon>Ciliophora</taxon>
        <taxon>Intramacronucleata</taxon>
        <taxon>Oligohymenophorea</taxon>
        <taxon>Hymenostomatida</taxon>
        <taxon>Tetrahymenina</taxon>
        <taxon>Tetrahymenidae</taxon>
        <taxon>Tetrahymena</taxon>
    </lineage>
</organism>
<dbReference type="PANTHER" id="PTHR10972">
    <property type="entry name" value="OXYSTEROL-BINDING PROTEIN-RELATED"/>
    <property type="match status" value="1"/>
</dbReference>
<dbReference type="GO" id="GO:0005829">
    <property type="term" value="C:cytosol"/>
    <property type="evidence" value="ECO:0007669"/>
    <property type="project" value="TreeGrafter"/>
</dbReference>
<dbReference type="CDD" id="cd00177">
    <property type="entry name" value="START"/>
    <property type="match status" value="1"/>
</dbReference>
<dbReference type="eggNOG" id="KOG1737">
    <property type="taxonomic scope" value="Eukaryota"/>
</dbReference>
<reference evidence="6" key="1">
    <citation type="journal article" date="2006" name="PLoS Biol.">
        <title>Macronuclear genome sequence of the ciliate Tetrahymena thermophila, a model eukaryote.</title>
        <authorList>
            <person name="Eisen J.A."/>
            <person name="Coyne R.S."/>
            <person name="Wu M."/>
            <person name="Wu D."/>
            <person name="Thiagarajan M."/>
            <person name="Wortman J.R."/>
            <person name="Badger J.H."/>
            <person name="Ren Q."/>
            <person name="Amedeo P."/>
            <person name="Jones K.M."/>
            <person name="Tallon L.J."/>
            <person name="Delcher A.L."/>
            <person name="Salzberg S.L."/>
            <person name="Silva J.C."/>
            <person name="Haas B.J."/>
            <person name="Majoros W.H."/>
            <person name="Farzad M."/>
            <person name="Carlton J.M."/>
            <person name="Smith R.K. Jr."/>
            <person name="Garg J."/>
            <person name="Pearlman R.E."/>
            <person name="Karrer K.M."/>
            <person name="Sun L."/>
            <person name="Manning G."/>
            <person name="Elde N.C."/>
            <person name="Turkewitz A.P."/>
            <person name="Asai D.J."/>
            <person name="Wilkes D.E."/>
            <person name="Wang Y."/>
            <person name="Cai H."/>
            <person name="Collins K."/>
            <person name="Stewart B.A."/>
            <person name="Lee S.R."/>
            <person name="Wilamowska K."/>
            <person name="Weinberg Z."/>
            <person name="Ruzzo W.L."/>
            <person name="Wloga D."/>
            <person name="Gaertig J."/>
            <person name="Frankel J."/>
            <person name="Tsao C.-C."/>
            <person name="Gorovsky M.A."/>
            <person name="Keeling P.J."/>
            <person name="Waller R.F."/>
            <person name="Patron N.J."/>
            <person name="Cherry J.M."/>
            <person name="Stover N.A."/>
            <person name="Krieger C.J."/>
            <person name="del Toro C."/>
            <person name="Ryder H.F."/>
            <person name="Williamson S.C."/>
            <person name="Barbeau R.A."/>
            <person name="Hamilton E.P."/>
            <person name="Orias E."/>
        </authorList>
    </citation>
    <scope>NUCLEOTIDE SEQUENCE [LARGE SCALE GENOMIC DNA]</scope>
    <source>
        <strain evidence="6">SB210</strain>
    </source>
</reference>
<sequence length="1231" mass="143136">MSAQQKQTFEAFQVNKELVAIFTEQAVGAKRLQILKWIKDLVEKPKHAHKEEEKLKGLFVEEAVIQEITKGDTEFRINYFNNMLQQILEEFNQSKVKEGNIYMRSLTLKRWKEKKVRLDEINKQFVVLSKKKQKQLNLNTYSVKWVGQKKEYQAFALDSLSPQNKYKQLLFGWVNFDGARLWHDSILRLLSKQLLDNNLIPDRLGVQSVQVKSSQDLFGESQVNMQKQQDSEDTQGKRRASLQLNLKEEQLEKAEKPTDSLQLSIQHKATKKEELKSSSQQQEISSSSKNNLQVAGEKQIQNDVSSSPSSKQQQQIVVSSSSSPMQKQGTEKPEKMQQIQIDQSQAQKRQQEQQQQQQQQQSQLLKPQIQQQQLNNQRIESKSPSRNTNSPSPINKDNNTQRQIQKTEEQKQILKHRVDQALQQQTLAQSIDVDQYLEHIDEIKTPQAVQQFLNSYKLEMMADERDFKSISFNNGMSLLQSTEDPRRFKIFLAFQGVSAFEIFNSICNVDDYSKWNGNVAETKVLNIMKNEQTCIIYQKHKGIGIMYRPRDFVYLRHAFVKDQSYYLIDKSIEYDSIPTSMSIVRGEIEHVVWCFKTHKDDESRSLMIGDFYYNNSGYSNKEQDASITFAYINNFCNLGQFITQKSFQKSIKINMFDIGDLTVNRKTQNEKGRKHNVLESVQQSQLYKSIDPNNVFQSIQLDSQQLPYQQQYSIVINQNKIMTKIEENQEENIPTSSQISSKTELEQIEQEEKEIVKKIYEEEEIQNAELNVEISKFCEEIHKDDNKKSKNIIEESQALIEQQQEINKPGNKLAGMTIPQIIEFVNQNKHWKICLDQKFNMGRIDTKPQFITSDPEKGHYQFKKDWERDLKTGKFIFLNQEKINTQKKVISFILSKIGSNILSGKSITSISLPIDIFEPRSNLERFAYSCAFAPIYLKKAAELTDPIEQMKNCAIYLVTTTIMYLDLEKPFNPILGETYQGRLDGYPFYAEQICHHPPICAYSYYTDSYKLTGSLESIAQMHANSVTGLNQGNVFVKFHKTGNEIGLIQAPGSLNGTAFGTRYMSVDGKYLAYDIKNKLVLDIKVNPDKKGFFKSAGCTMDYMAGGIYRVNDKFIAKLKSLHPHYYKFQGLNMKEDVVEQVSTITGIWNKEIFIDDVKWFDIENPFPFKLEHELNPIPSDCNYRQDILYLKDRNLKDGQTYKELLENHQRADRKLREKAHEQRKKNMKKKK</sequence>
<dbReference type="InterPro" id="IPR018494">
    <property type="entry name" value="Oxysterol-bd_CS"/>
</dbReference>
<feature type="region of interest" description="Disordered" evidence="3">
    <location>
        <begin position="1207"/>
        <end position="1231"/>
    </location>
</feature>
<dbReference type="PANTHER" id="PTHR10972:SF148">
    <property type="entry name" value="OXYSTEROL-BINDING PROTEIN 9"/>
    <property type="match status" value="1"/>
</dbReference>
<feature type="compositionally biased region" description="Basic residues" evidence="3">
    <location>
        <begin position="1221"/>
        <end position="1231"/>
    </location>
</feature>
<dbReference type="GO" id="GO:0016020">
    <property type="term" value="C:membrane"/>
    <property type="evidence" value="ECO:0007669"/>
    <property type="project" value="TreeGrafter"/>
</dbReference>
<evidence type="ECO:0000256" key="3">
    <source>
        <dbReference type="SAM" id="MobiDB-lite"/>
    </source>
</evidence>
<evidence type="ECO:0000313" key="5">
    <source>
        <dbReference type="EMBL" id="EAR90186.2"/>
    </source>
</evidence>
<dbReference type="Gene3D" id="2.40.160.120">
    <property type="match status" value="1"/>
</dbReference>
<comment type="similarity">
    <text evidence="1">Belongs to the OSBP family.</text>
</comment>
<dbReference type="InterPro" id="IPR037239">
    <property type="entry name" value="OSBP_sf"/>
</dbReference>
<dbReference type="KEGG" id="tet:TTHERM_00355330"/>
<dbReference type="RefSeq" id="XP_001010431.2">
    <property type="nucleotide sequence ID" value="XM_001010431.3"/>
</dbReference>
<dbReference type="InterPro" id="IPR000648">
    <property type="entry name" value="Oxysterol-bd"/>
</dbReference>
<feature type="compositionally biased region" description="Low complexity" evidence="3">
    <location>
        <begin position="277"/>
        <end position="289"/>
    </location>
</feature>
<feature type="region of interest" description="Disordered" evidence="3">
    <location>
        <begin position="268"/>
        <end position="412"/>
    </location>
</feature>
<dbReference type="InParanoid" id="Q22Y38"/>
<dbReference type="HOGENOM" id="CLU_408574_0_0_1"/>
<dbReference type="SUPFAM" id="SSF144000">
    <property type="entry name" value="Oxysterol-binding protein-like"/>
    <property type="match status" value="1"/>
</dbReference>
<name>Q22Y38_TETTS</name>
<dbReference type="EMBL" id="GG662749">
    <property type="protein sequence ID" value="EAR90186.2"/>
    <property type="molecule type" value="Genomic_DNA"/>
</dbReference>
<keyword evidence="2" id="KW-0175">Coiled coil</keyword>